<dbReference type="OrthoDB" id="427518at2759"/>
<dbReference type="SUPFAM" id="SSF48371">
    <property type="entry name" value="ARM repeat"/>
    <property type="match status" value="1"/>
</dbReference>
<evidence type="ECO:0000313" key="2">
    <source>
        <dbReference type="Proteomes" id="UP000023152"/>
    </source>
</evidence>
<protein>
    <submittedName>
        <fullName evidence="1">NTPase</fullName>
    </submittedName>
</protein>
<dbReference type="EMBL" id="ASPP01026725">
    <property type="protein sequence ID" value="ETO06860.1"/>
    <property type="molecule type" value="Genomic_DNA"/>
</dbReference>
<sequence>MSKKEDQVEDKTFRISHSMSVSKLYEQLLICYMKWNWTKLNGTKNTIDEQTMFNIFEMEIAYLSHLAWEGLKRGQAIISCEIQEKVLNGINIRYPRKHISVASQWSRIHSFGFLQGQETMNPIHPTNSVYFPHLTFQEWLAAYYLACCLYQPIETNHHQQVRSVLINEQFTPKYSMTIPFMAGILYDNIENKKDIDGSDTSSSFLPFQLQTYHKTLIASFKSFLISWINFDKDIKYAYNYSYRIVQRPFNKVIELHLPNLQHALIHPDVHSCVIDQLNLVQSQLNSLDKYLIEDRFWILKHLCISTQSSKIIIQCFQQGIRHREQIIRCLSVDAIETIVAKVSETQLDDAVDILLDEICESNKDVHKNVRCCLQKYHLNNAFKHLMNVFNNKRLVLCNLCANTLGAIVVRLNEEQVNDALDYILLNLDINSTTILRACQNVLEIILTKLNEKQLVRIFECLLNGPTNGRNASSFAKIFEALAMRLDIRQLDDVFLYLMNRSQDEKKAVRRCRVKVLEKILIKWDQVQFSADKPAYQQFTELYRLISVQSNRTHLNIAFKYLMKGLKHSKRCVRKLCIDVLGAMPMKWNKTQSNNLFVYLMKNVSKDENENVRYSCAQAMQNFLLLRLQRDEKQLINAVFNYLVNGFNDVNKNDQFSCAESIGRIAAKLGKKQLNITFRYLKDRLSNKHEDMLIRMSCAESLGRMAMKLDTRQWSTILECLKAVLDDNNENLFVHKYCIHSLERLIAKTNKPVNMLSVQSLKPVLKKCKQKQFDNIISSLIDGLKEEDVRSYCVEALTNLLSRLNERQLDHWLYYLMNKINDAYTNSIEIE</sequence>
<reference evidence="1 2" key="1">
    <citation type="journal article" date="2013" name="Curr. Biol.">
        <title>The Genome of the Foraminiferan Reticulomyxa filosa.</title>
        <authorList>
            <person name="Glockner G."/>
            <person name="Hulsmann N."/>
            <person name="Schleicher M."/>
            <person name="Noegel A.A."/>
            <person name="Eichinger L."/>
            <person name="Gallinger C."/>
            <person name="Pawlowski J."/>
            <person name="Sierra R."/>
            <person name="Euteneuer U."/>
            <person name="Pillet L."/>
            <person name="Moustafa A."/>
            <person name="Platzer M."/>
            <person name="Groth M."/>
            <person name="Szafranski K."/>
            <person name="Schliwa M."/>
        </authorList>
    </citation>
    <scope>NUCLEOTIDE SEQUENCE [LARGE SCALE GENOMIC DNA]</scope>
</reference>
<comment type="caution">
    <text evidence="1">The sequence shown here is derived from an EMBL/GenBank/DDBJ whole genome shotgun (WGS) entry which is preliminary data.</text>
</comment>
<dbReference type="AlphaFoldDB" id="X6M1M6"/>
<evidence type="ECO:0000313" key="1">
    <source>
        <dbReference type="EMBL" id="ETO06860.1"/>
    </source>
</evidence>
<name>X6M1M6_RETFI</name>
<proteinExistence type="predicted"/>
<dbReference type="Proteomes" id="UP000023152">
    <property type="component" value="Unassembled WGS sequence"/>
</dbReference>
<organism evidence="1 2">
    <name type="scientific">Reticulomyxa filosa</name>
    <dbReference type="NCBI Taxonomy" id="46433"/>
    <lineage>
        <taxon>Eukaryota</taxon>
        <taxon>Sar</taxon>
        <taxon>Rhizaria</taxon>
        <taxon>Retaria</taxon>
        <taxon>Foraminifera</taxon>
        <taxon>Monothalamids</taxon>
        <taxon>Reticulomyxidae</taxon>
        <taxon>Reticulomyxa</taxon>
    </lineage>
</organism>
<dbReference type="Gene3D" id="1.25.10.10">
    <property type="entry name" value="Leucine-rich Repeat Variant"/>
    <property type="match status" value="1"/>
</dbReference>
<accession>X6M1M6</accession>
<gene>
    <name evidence="1" type="ORF">RFI_30532</name>
</gene>
<dbReference type="InterPro" id="IPR016024">
    <property type="entry name" value="ARM-type_fold"/>
</dbReference>
<dbReference type="InterPro" id="IPR011989">
    <property type="entry name" value="ARM-like"/>
</dbReference>
<keyword evidence="2" id="KW-1185">Reference proteome</keyword>